<evidence type="ECO:0000313" key="2">
    <source>
        <dbReference type="Proteomes" id="UP001629214"/>
    </source>
</evidence>
<dbReference type="EMBL" id="JAQQFR010000001">
    <property type="protein sequence ID" value="MFL9876935.1"/>
    <property type="molecule type" value="Genomic_DNA"/>
</dbReference>
<dbReference type="Proteomes" id="UP001629214">
    <property type="component" value="Unassembled WGS sequence"/>
</dbReference>
<proteinExistence type="predicted"/>
<dbReference type="Pfam" id="PF09932">
    <property type="entry name" value="DUF2164"/>
    <property type="match status" value="1"/>
</dbReference>
<evidence type="ECO:0000313" key="1">
    <source>
        <dbReference type="EMBL" id="MFL9876935.1"/>
    </source>
</evidence>
<gene>
    <name evidence="1" type="ORF">PQR63_00970</name>
</gene>
<accession>A0ABW8Z393</accession>
<sequence>MAIKLEQGLQKEAVASIQRYLRDNFDAEAGSLQAESLLHFFLEEVGPLVYNAAIHDAQEQLQSRVAELDIDCHEEPFGYWTKNTKRR</sequence>
<protein>
    <submittedName>
        <fullName evidence="1">DUF2164 domain-containing protein</fullName>
    </submittedName>
</protein>
<keyword evidence="2" id="KW-1185">Reference proteome</keyword>
<dbReference type="RefSeq" id="WP_408164838.1">
    <property type="nucleotide sequence ID" value="NZ_JAQQFR010000001.1"/>
</dbReference>
<dbReference type="InterPro" id="IPR018680">
    <property type="entry name" value="DUF2164"/>
</dbReference>
<name>A0ABW8Z393_9BURK</name>
<comment type="caution">
    <text evidence="1">The sequence shown here is derived from an EMBL/GenBank/DDBJ whole genome shotgun (WGS) entry which is preliminary data.</text>
</comment>
<organism evidence="1 2">
    <name type="scientific">Herbaspirillum rhizosphaerae</name>
    <dbReference type="NCBI Taxonomy" id="346179"/>
    <lineage>
        <taxon>Bacteria</taxon>
        <taxon>Pseudomonadati</taxon>
        <taxon>Pseudomonadota</taxon>
        <taxon>Betaproteobacteria</taxon>
        <taxon>Burkholderiales</taxon>
        <taxon>Oxalobacteraceae</taxon>
        <taxon>Herbaspirillum</taxon>
    </lineage>
</organism>
<reference evidence="1 2" key="1">
    <citation type="journal article" date="2024" name="Chem. Sci.">
        <title>Discovery of megapolipeptins by genome mining of a Burkholderiales bacteria collection.</title>
        <authorList>
            <person name="Paulo B.S."/>
            <person name="Recchia M.J.J."/>
            <person name="Lee S."/>
            <person name="Fergusson C.H."/>
            <person name="Romanowski S.B."/>
            <person name="Hernandez A."/>
            <person name="Krull N."/>
            <person name="Liu D.Y."/>
            <person name="Cavanagh H."/>
            <person name="Bos A."/>
            <person name="Gray C.A."/>
            <person name="Murphy B.T."/>
            <person name="Linington R.G."/>
            <person name="Eustaquio A.S."/>
        </authorList>
    </citation>
    <scope>NUCLEOTIDE SEQUENCE [LARGE SCALE GENOMIC DNA]</scope>
    <source>
        <strain evidence="1 2">RL21-008-BIB-B</strain>
    </source>
</reference>